<feature type="transmembrane region" description="Helical" evidence="1">
    <location>
        <begin position="51"/>
        <end position="75"/>
    </location>
</feature>
<sequence length="92" mass="9730">MNLLSVVATSVVYTWIYNSTGGSVLILTLLHGTGNAAGTVFFGDDATVWEAVHTVNTVVMIVLAVVLVAIFGTGLSSRTPRTRSRTRPGVHD</sequence>
<evidence type="ECO:0000256" key="1">
    <source>
        <dbReference type="SAM" id="Phobius"/>
    </source>
</evidence>
<keyword evidence="1" id="KW-0812">Transmembrane</keyword>
<dbReference type="EMBL" id="BAAAOA010000009">
    <property type="protein sequence ID" value="GAA1751005.1"/>
    <property type="molecule type" value="Genomic_DNA"/>
</dbReference>
<name>A0ABN2KB72_9MICC</name>
<evidence type="ECO:0008006" key="4">
    <source>
        <dbReference type="Google" id="ProtNLM"/>
    </source>
</evidence>
<dbReference type="Proteomes" id="UP001501204">
    <property type="component" value="Unassembled WGS sequence"/>
</dbReference>
<evidence type="ECO:0000313" key="3">
    <source>
        <dbReference type="Proteomes" id="UP001501204"/>
    </source>
</evidence>
<comment type="caution">
    <text evidence="2">The sequence shown here is derived from an EMBL/GenBank/DDBJ whole genome shotgun (WGS) entry which is preliminary data.</text>
</comment>
<keyword evidence="3" id="KW-1185">Reference proteome</keyword>
<proteinExistence type="predicted"/>
<accession>A0ABN2KB72</accession>
<organism evidence="2 3">
    <name type="scientific">Kocuria aegyptia</name>
    <dbReference type="NCBI Taxonomy" id="330943"/>
    <lineage>
        <taxon>Bacteria</taxon>
        <taxon>Bacillati</taxon>
        <taxon>Actinomycetota</taxon>
        <taxon>Actinomycetes</taxon>
        <taxon>Micrococcales</taxon>
        <taxon>Micrococcaceae</taxon>
        <taxon>Kocuria</taxon>
    </lineage>
</organism>
<evidence type="ECO:0000313" key="2">
    <source>
        <dbReference type="EMBL" id="GAA1751005.1"/>
    </source>
</evidence>
<keyword evidence="1" id="KW-0472">Membrane</keyword>
<keyword evidence="1" id="KW-1133">Transmembrane helix</keyword>
<dbReference type="RefSeq" id="WP_344119939.1">
    <property type="nucleotide sequence ID" value="NZ_BAAAOA010000009.1"/>
</dbReference>
<protein>
    <recommendedName>
        <fullName evidence="4">CPBP family intramembrane metalloprotease</fullName>
    </recommendedName>
</protein>
<gene>
    <name evidence="2" type="ORF">GCM10009767_07510</name>
</gene>
<reference evidence="2 3" key="1">
    <citation type="journal article" date="2019" name="Int. J. Syst. Evol. Microbiol.">
        <title>The Global Catalogue of Microorganisms (GCM) 10K type strain sequencing project: providing services to taxonomists for standard genome sequencing and annotation.</title>
        <authorList>
            <consortium name="The Broad Institute Genomics Platform"/>
            <consortium name="The Broad Institute Genome Sequencing Center for Infectious Disease"/>
            <person name="Wu L."/>
            <person name="Ma J."/>
        </authorList>
    </citation>
    <scope>NUCLEOTIDE SEQUENCE [LARGE SCALE GENOMIC DNA]</scope>
    <source>
        <strain evidence="2 3">JCM 14735</strain>
    </source>
</reference>